<comment type="caution">
    <text evidence="1">The sequence shown here is derived from an EMBL/GenBank/DDBJ whole genome shotgun (WGS) entry which is preliminary data.</text>
</comment>
<dbReference type="AlphaFoldDB" id="A0AAV6J6N6"/>
<gene>
    <name evidence="1" type="ORF">RHGRI_023253</name>
</gene>
<accession>A0AAV6J6N6</accession>
<evidence type="ECO:0000313" key="2">
    <source>
        <dbReference type="Proteomes" id="UP000823749"/>
    </source>
</evidence>
<evidence type="ECO:0000313" key="1">
    <source>
        <dbReference type="EMBL" id="KAG5535427.1"/>
    </source>
</evidence>
<dbReference type="Proteomes" id="UP000823749">
    <property type="component" value="Chromosome 8"/>
</dbReference>
<name>A0AAV6J6N6_9ERIC</name>
<organism evidence="1 2">
    <name type="scientific">Rhododendron griersonianum</name>
    <dbReference type="NCBI Taxonomy" id="479676"/>
    <lineage>
        <taxon>Eukaryota</taxon>
        <taxon>Viridiplantae</taxon>
        <taxon>Streptophyta</taxon>
        <taxon>Embryophyta</taxon>
        <taxon>Tracheophyta</taxon>
        <taxon>Spermatophyta</taxon>
        <taxon>Magnoliopsida</taxon>
        <taxon>eudicotyledons</taxon>
        <taxon>Gunneridae</taxon>
        <taxon>Pentapetalae</taxon>
        <taxon>asterids</taxon>
        <taxon>Ericales</taxon>
        <taxon>Ericaceae</taxon>
        <taxon>Ericoideae</taxon>
        <taxon>Rhodoreae</taxon>
        <taxon>Rhododendron</taxon>
    </lineage>
</organism>
<proteinExistence type="predicted"/>
<sequence>MIYVHNQKNWLCDSIAVFDYKNDSKQNTLSKFQLRVAYRHASFFQTSHDLVNITC</sequence>
<keyword evidence="2" id="KW-1185">Reference proteome</keyword>
<dbReference type="EMBL" id="JACTNZ010000008">
    <property type="protein sequence ID" value="KAG5535427.1"/>
    <property type="molecule type" value="Genomic_DNA"/>
</dbReference>
<protein>
    <submittedName>
        <fullName evidence="1">Uncharacterized protein</fullName>
    </submittedName>
</protein>
<reference evidence="1" key="1">
    <citation type="submission" date="2020-08" db="EMBL/GenBank/DDBJ databases">
        <title>Plant Genome Project.</title>
        <authorList>
            <person name="Zhang R.-G."/>
        </authorList>
    </citation>
    <scope>NUCLEOTIDE SEQUENCE</scope>
    <source>
        <strain evidence="1">WSP0</strain>
        <tissue evidence="1">Leaf</tissue>
    </source>
</reference>